<evidence type="ECO:0000313" key="9">
    <source>
        <dbReference type="Proteomes" id="UP001500957"/>
    </source>
</evidence>
<dbReference type="Gene3D" id="3.10.20.30">
    <property type="match status" value="1"/>
</dbReference>
<dbReference type="EMBL" id="BAAAHE010000007">
    <property type="protein sequence ID" value="GAA0607765.1"/>
    <property type="molecule type" value="Genomic_DNA"/>
</dbReference>
<dbReference type="RefSeq" id="WP_344601668.1">
    <property type="nucleotide sequence ID" value="NZ_BAAAHE010000007.1"/>
</dbReference>
<name>A0ABP3RI94_9ACTN</name>
<comment type="caution">
    <text evidence="8">The sequence shown here is derived from an EMBL/GenBank/DDBJ whole genome shotgun (WGS) entry which is preliminary data.</text>
</comment>
<keyword evidence="9" id="KW-1185">Reference proteome</keyword>
<protein>
    <submittedName>
        <fullName evidence="8">2Fe-2S iron-sulfur cluster-binding protein</fullName>
    </submittedName>
</protein>
<keyword evidence="4" id="KW-0408">Iron</keyword>
<evidence type="ECO:0000256" key="5">
    <source>
        <dbReference type="ARBA" id="ARBA00023014"/>
    </source>
</evidence>
<comment type="cofactor">
    <cofactor evidence="6">
        <name>[2Fe-2S] cluster</name>
        <dbReference type="ChEBI" id="CHEBI:190135"/>
    </cofactor>
</comment>
<dbReference type="PANTHER" id="PTHR23426:SF65">
    <property type="entry name" value="FERREDOXIN-2, MITOCHONDRIAL"/>
    <property type="match status" value="1"/>
</dbReference>
<evidence type="ECO:0000256" key="3">
    <source>
        <dbReference type="ARBA" id="ARBA00022723"/>
    </source>
</evidence>
<gene>
    <name evidence="8" type="ORF">GCM10009547_07110</name>
</gene>
<evidence type="ECO:0000259" key="7">
    <source>
        <dbReference type="PROSITE" id="PS51085"/>
    </source>
</evidence>
<keyword evidence="3" id="KW-0479">Metal-binding</keyword>
<dbReference type="PRINTS" id="PR00355">
    <property type="entry name" value="ADRENODOXIN"/>
</dbReference>
<dbReference type="InterPro" id="IPR001055">
    <property type="entry name" value="Adrenodoxin-like"/>
</dbReference>
<dbReference type="SUPFAM" id="SSF54292">
    <property type="entry name" value="2Fe-2S ferredoxin-like"/>
    <property type="match status" value="1"/>
</dbReference>
<dbReference type="CDD" id="cd00207">
    <property type="entry name" value="fer2"/>
    <property type="match status" value="1"/>
</dbReference>
<proteinExistence type="inferred from homology"/>
<dbReference type="InterPro" id="IPR036010">
    <property type="entry name" value="2Fe-2S_ferredoxin-like_sf"/>
</dbReference>
<dbReference type="InterPro" id="IPR001041">
    <property type="entry name" value="2Fe-2S_ferredoxin-type"/>
</dbReference>
<dbReference type="InterPro" id="IPR012675">
    <property type="entry name" value="Beta-grasp_dom_sf"/>
</dbReference>
<reference evidence="9" key="1">
    <citation type="journal article" date="2019" name="Int. J. Syst. Evol. Microbiol.">
        <title>The Global Catalogue of Microorganisms (GCM) 10K type strain sequencing project: providing services to taxonomists for standard genome sequencing and annotation.</title>
        <authorList>
            <consortium name="The Broad Institute Genomics Platform"/>
            <consortium name="The Broad Institute Genome Sequencing Center for Infectious Disease"/>
            <person name="Wu L."/>
            <person name="Ma J."/>
        </authorList>
    </citation>
    <scope>NUCLEOTIDE SEQUENCE [LARGE SCALE GENOMIC DNA]</scope>
    <source>
        <strain evidence="9">JCM 10671</strain>
    </source>
</reference>
<dbReference type="PROSITE" id="PS51085">
    <property type="entry name" value="2FE2S_FER_2"/>
    <property type="match status" value="1"/>
</dbReference>
<feature type="domain" description="2Fe-2S ferredoxin-type" evidence="7">
    <location>
        <begin position="2"/>
        <end position="106"/>
    </location>
</feature>
<evidence type="ECO:0000256" key="4">
    <source>
        <dbReference type="ARBA" id="ARBA00023004"/>
    </source>
</evidence>
<organism evidence="8 9">
    <name type="scientific">Sporichthya brevicatena</name>
    <dbReference type="NCBI Taxonomy" id="171442"/>
    <lineage>
        <taxon>Bacteria</taxon>
        <taxon>Bacillati</taxon>
        <taxon>Actinomycetota</taxon>
        <taxon>Actinomycetes</taxon>
        <taxon>Sporichthyales</taxon>
        <taxon>Sporichthyaceae</taxon>
        <taxon>Sporichthya</taxon>
    </lineage>
</organism>
<keyword evidence="2" id="KW-0001">2Fe-2S</keyword>
<evidence type="ECO:0000256" key="1">
    <source>
        <dbReference type="ARBA" id="ARBA00010914"/>
    </source>
</evidence>
<dbReference type="Proteomes" id="UP001500957">
    <property type="component" value="Unassembled WGS sequence"/>
</dbReference>
<keyword evidence="5" id="KW-0411">Iron-sulfur</keyword>
<evidence type="ECO:0000256" key="6">
    <source>
        <dbReference type="ARBA" id="ARBA00034078"/>
    </source>
</evidence>
<evidence type="ECO:0000256" key="2">
    <source>
        <dbReference type="ARBA" id="ARBA00022714"/>
    </source>
</evidence>
<comment type="similarity">
    <text evidence="1">Belongs to the adrenodoxin/putidaredoxin family.</text>
</comment>
<accession>A0ABP3RI94</accession>
<evidence type="ECO:0000313" key="8">
    <source>
        <dbReference type="EMBL" id="GAA0607765.1"/>
    </source>
</evidence>
<dbReference type="Pfam" id="PF00111">
    <property type="entry name" value="Fer2"/>
    <property type="match status" value="1"/>
</dbReference>
<sequence>MPKLTVQRPSGVEEVLDVPAGDSVMEAATAAGVSEIEAICGGDMICSTCHVYVVDGPVDALPPVSDEEDEALGFVKAPREPGSRLSCQLPMSDAVDGLVVRVAPTQ</sequence>
<dbReference type="PANTHER" id="PTHR23426">
    <property type="entry name" value="FERREDOXIN/ADRENODOXIN"/>
    <property type="match status" value="1"/>
</dbReference>